<comment type="caution">
    <text evidence="4">The sequence shown here is derived from an EMBL/GenBank/DDBJ whole genome shotgun (WGS) entry which is preliminary data.</text>
</comment>
<evidence type="ECO:0000259" key="3">
    <source>
        <dbReference type="Pfam" id="PF05368"/>
    </source>
</evidence>
<dbReference type="EMBL" id="NAJP01000011">
    <property type="protein sequence ID" value="TKA45584.1"/>
    <property type="molecule type" value="Genomic_DNA"/>
</dbReference>
<reference evidence="4 5" key="1">
    <citation type="submission" date="2017-03" db="EMBL/GenBank/DDBJ databases">
        <title>Genomes of endolithic fungi from Antarctica.</title>
        <authorList>
            <person name="Coleine C."/>
            <person name="Masonjones S."/>
            <person name="Stajich J.E."/>
        </authorList>
    </citation>
    <scope>NUCLEOTIDE SEQUENCE [LARGE SCALE GENOMIC DNA]</scope>
    <source>
        <strain evidence="4 5">CCFEE 5311</strain>
    </source>
</reference>
<dbReference type="AlphaFoldDB" id="A0A4U0V9R5"/>
<dbReference type="Proteomes" id="UP000310066">
    <property type="component" value="Unassembled WGS sequence"/>
</dbReference>
<name>A0A4U0V9R5_9PEZI</name>
<dbReference type="SUPFAM" id="SSF51735">
    <property type="entry name" value="NAD(P)-binding Rossmann-fold domains"/>
    <property type="match status" value="1"/>
</dbReference>
<dbReference type="OrthoDB" id="419598at2759"/>
<dbReference type="Gene3D" id="3.90.25.10">
    <property type="entry name" value="UDP-galactose 4-epimerase, domain 1"/>
    <property type="match status" value="1"/>
</dbReference>
<keyword evidence="2" id="KW-0560">Oxidoreductase</keyword>
<proteinExistence type="predicted"/>
<dbReference type="GO" id="GO:0016491">
    <property type="term" value="F:oxidoreductase activity"/>
    <property type="evidence" value="ECO:0007669"/>
    <property type="project" value="UniProtKB-KW"/>
</dbReference>
<dbReference type="InterPro" id="IPR008030">
    <property type="entry name" value="NmrA-like"/>
</dbReference>
<evidence type="ECO:0000313" key="5">
    <source>
        <dbReference type="Proteomes" id="UP000310066"/>
    </source>
</evidence>
<gene>
    <name evidence="4" type="ORF">B0A54_04123</name>
</gene>
<evidence type="ECO:0000256" key="1">
    <source>
        <dbReference type="ARBA" id="ARBA00022857"/>
    </source>
</evidence>
<dbReference type="PANTHER" id="PTHR47706">
    <property type="entry name" value="NMRA-LIKE FAMILY PROTEIN"/>
    <property type="match status" value="1"/>
</dbReference>
<organism evidence="4 5">
    <name type="scientific">Friedmanniomyces endolithicus</name>
    <dbReference type="NCBI Taxonomy" id="329885"/>
    <lineage>
        <taxon>Eukaryota</taxon>
        <taxon>Fungi</taxon>
        <taxon>Dikarya</taxon>
        <taxon>Ascomycota</taxon>
        <taxon>Pezizomycotina</taxon>
        <taxon>Dothideomycetes</taxon>
        <taxon>Dothideomycetidae</taxon>
        <taxon>Mycosphaerellales</taxon>
        <taxon>Teratosphaeriaceae</taxon>
        <taxon>Friedmanniomyces</taxon>
    </lineage>
</organism>
<evidence type="ECO:0000256" key="2">
    <source>
        <dbReference type="ARBA" id="ARBA00023002"/>
    </source>
</evidence>
<accession>A0A4U0V9R5</accession>
<protein>
    <recommendedName>
        <fullName evidence="3">NmrA-like domain-containing protein</fullName>
    </recommendedName>
</protein>
<dbReference type="Gene3D" id="3.40.50.720">
    <property type="entry name" value="NAD(P)-binding Rossmann-like Domain"/>
    <property type="match status" value="1"/>
</dbReference>
<keyword evidence="1" id="KW-0521">NADP</keyword>
<dbReference type="PANTHER" id="PTHR47706:SF11">
    <property type="entry name" value="ISOFLAVONE REDUCTASE FAMILY PROTEIN (AFU_ORTHOLOGUE AFUA_1G12510)"/>
    <property type="match status" value="1"/>
</dbReference>
<sequence length="317" mass="34901">MASVLVFGATGVAGIYIVNALVAAKPSFPRLGIFTSQNTVDTKGELIQRLKGEGVHVHVGDVGSDQDVLAAYKDYDTIVHAAGRNAILSQIGLLRLAEQSPQIKRFLPSEYGTDIEYSPASANEKPHQLKLKVRAYIQEHVKRVQHTYVVTGPYAEMALTRMPPAVEAVGSFDVHAKKATLLGSGDEPVSYTTMPDLGRFVVATLLHPEPVRNRAIRVNSFTTTAHDVLAEFEKQTSAKWSVSHTSLEELKKLEKVAWESDKPFATVYTLRRIWVEGGTLYKERDNALVGCEDSETLTTLVERVIRTQTDERAGGQL</sequence>
<dbReference type="InterPro" id="IPR036291">
    <property type="entry name" value="NAD(P)-bd_dom_sf"/>
</dbReference>
<dbReference type="InterPro" id="IPR051609">
    <property type="entry name" value="NmrA/Isoflavone_reductase-like"/>
</dbReference>
<feature type="domain" description="NmrA-like" evidence="3">
    <location>
        <begin position="3"/>
        <end position="252"/>
    </location>
</feature>
<dbReference type="STRING" id="329885.A0A4U0V9R5"/>
<dbReference type="Pfam" id="PF05368">
    <property type="entry name" value="NmrA"/>
    <property type="match status" value="1"/>
</dbReference>
<evidence type="ECO:0000313" key="4">
    <source>
        <dbReference type="EMBL" id="TKA45584.1"/>
    </source>
</evidence>